<sequence length="173" mass="18538">MSGTTDLGTRPVPGFPGDRPSGSTPVREGTRGAVLRAWLRSPLAGQVLRFTAVGIVCTVASISLYALLRPSLGPQWANLLALVSTSVLNTALNRAATFGITDRSGAARDQFRGLLVMGIAWVITASSLLLLHWVQSGATVTEELWTTTLAGFVATAVRFVLFRQWIFRRAIKG</sequence>
<keyword evidence="10" id="KW-1185">Reference proteome</keyword>
<comment type="caution">
    <text evidence="9">The sequence shown here is derived from an EMBL/GenBank/DDBJ whole genome shotgun (WGS) entry which is preliminary data.</text>
</comment>
<name>A0ABT9ISU6_9MICC</name>
<dbReference type="PANTHER" id="PTHR38459:SF1">
    <property type="entry name" value="PROPHAGE BACTOPRENOL-LINKED GLUCOSE TRANSLOCASE HOMOLOG"/>
    <property type="match status" value="1"/>
</dbReference>
<dbReference type="InterPro" id="IPR007267">
    <property type="entry name" value="GtrA_DPMS_TM"/>
</dbReference>
<evidence type="ECO:0000259" key="8">
    <source>
        <dbReference type="Pfam" id="PF04138"/>
    </source>
</evidence>
<feature type="region of interest" description="Disordered" evidence="6">
    <location>
        <begin position="1"/>
        <end position="28"/>
    </location>
</feature>
<dbReference type="InterPro" id="IPR051401">
    <property type="entry name" value="GtrA_CellWall_Glycosyl"/>
</dbReference>
<comment type="subcellular location">
    <subcellularLocation>
        <location evidence="1">Membrane</location>
        <topology evidence="1">Multi-pass membrane protein</topology>
    </subcellularLocation>
</comment>
<evidence type="ECO:0000313" key="9">
    <source>
        <dbReference type="EMBL" id="MDP5228689.1"/>
    </source>
</evidence>
<dbReference type="RefSeq" id="WP_305997734.1">
    <property type="nucleotide sequence ID" value="NZ_JAVALS010000021.1"/>
</dbReference>
<dbReference type="Pfam" id="PF04138">
    <property type="entry name" value="GtrA_DPMS_TM"/>
    <property type="match status" value="1"/>
</dbReference>
<keyword evidence="5 7" id="KW-0472">Membrane</keyword>
<dbReference type="EMBL" id="JAVALS010000021">
    <property type="protein sequence ID" value="MDP5228689.1"/>
    <property type="molecule type" value="Genomic_DNA"/>
</dbReference>
<evidence type="ECO:0000256" key="6">
    <source>
        <dbReference type="SAM" id="MobiDB-lite"/>
    </source>
</evidence>
<organism evidence="9 10">
    <name type="scientific">Arthrobacter horti</name>
    <dbReference type="NCBI Taxonomy" id="3068273"/>
    <lineage>
        <taxon>Bacteria</taxon>
        <taxon>Bacillati</taxon>
        <taxon>Actinomycetota</taxon>
        <taxon>Actinomycetes</taxon>
        <taxon>Micrococcales</taxon>
        <taxon>Micrococcaceae</taxon>
        <taxon>Arthrobacter</taxon>
    </lineage>
</organism>
<dbReference type="PANTHER" id="PTHR38459">
    <property type="entry name" value="PROPHAGE BACTOPRENOL-LINKED GLUCOSE TRANSLOCASE HOMOLOG"/>
    <property type="match status" value="1"/>
</dbReference>
<dbReference type="Proteomes" id="UP001232725">
    <property type="component" value="Unassembled WGS sequence"/>
</dbReference>
<evidence type="ECO:0000313" key="10">
    <source>
        <dbReference type="Proteomes" id="UP001232725"/>
    </source>
</evidence>
<evidence type="ECO:0000256" key="5">
    <source>
        <dbReference type="ARBA" id="ARBA00023136"/>
    </source>
</evidence>
<feature type="transmembrane region" description="Helical" evidence="7">
    <location>
        <begin position="47"/>
        <end position="68"/>
    </location>
</feature>
<feature type="transmembrane region" description="Helical" evidence="7">
    <location>
        <begin position="74"/>
        <end position="92"/>
    </location>
</feature>
<proteinExistence type="inferred from homology"/>
<keyword evidence="3 7" id="KW-0812">Transmembrane</keyword>
<feature type="transmembrane region" description="Helical" evidence="7">
    <location>
        <begin position="144"/>
        <end position="162"/>
    </location>
</feature>
<evidence type="ECO:0000256" key="1">
    <source>
        <dbReference type="ARBA" id="ARBA00004141"/>
    </source>
</evidence>
<comment type="similarity">
    <text evidence="2">Belongs to the GtrA family.</text>
</comment>
<protein>
    <submittedName>
        <fullName evidence="9">GtrA family protein</fullName>
    </submittedName>
</protein>
<keyword evidence="4 7" id="KW-1133">Transmembrane helix</keyword>
<evidence type="ECO:0000256" key="3">
    <source>
        <dbReference type="ARBA" id="ARBA00022692"/>
    </source>
</evidence>
<accession>A0ABT9ISU6</accession>
<evidence type="ECO:0000256" key="2">
    <source>
        <dbReference type="ARBA" id="ARBA00009399"/>
    </source>
</evidence>
<reference evidence="9 10" key="1">
    <citation type="submission" date="2023-08" db="EMBL/GenBank/DDBJ databases">
        <title>Arthrobacter horti sp. nov., isolated from forest soil.</title>
        <authorList>
            <person name="Park M."/>
        </authorList>
    </citation>
    <scope>NUCLEOTIDE SEQUENCE [LARGE SCALE GENOMIC DNA]</scope>
    <source>
        <strain evidence="9 10">YJM1</strain>
    </source>
</reference>
<gene>
    <name evidence="9" type="ORF">Q9R02_16150</name>
</gene>
<evidence type="ECO:0000256" key="7">
    <source>
        <dbReference type="SAM" id="Phobius"/>
    </source>
</evidence>
<evidence type="ECO:0000256" key="4">
    <source>
        <dbReference type="ARBA" id="ARBA00022989"/>
    </source>
</evidence>
<feature type="transmembrane region" description="Helical" evidence="7">
    <location>
        <begin position="113"/>
        <end position="132"/>
    </location>
</feature>
<feature type="domain" description="GtrA/DPMS transmembrane" evidence="8">
    <location>
        <begin position="49"/>
        <end position="167"/>
    </location>
</feature>